<accession>A0A1V9GC27</accession>
<dbReference type="Proteomes" id="UP000192276">
    <property type="component" value="Unassembled WGS sequence"/>
</dbReference>
<reference evidence="2" key="1">
    <citation type="submission" date="2016-04" db="EMBL/GenBank/DDBJ databases">
        <authorList>
            <person name="Chen L."/>
            <person name="Zhuang W."/>
            <person name="Wang G."/>
        </authorList>
    </citation>
    <scope>NUCLEOTIDE SEQUENCE [LARGE SCALE GENOMIC DNA]</scope>
    <source>
        <strain evidence="2">208</strain>
    </source>
</reference>
<organism evidence="1 2">
    <name type="scientific">Niastella populi</name>
    <dbReference type="NCBI Taxonomy" id="550983"/>
    <lineage>
        <taxon>Bacteria</taxon>
        <taxon>Pseudomonadati</taxon>
        <taxon>Bacteroidota</taxon>
        <taxon>Chitinophagia</taxon>
        <taxon>Chitinophagales</taxon>
        <taxon>Chitinophagaceae</taxon>
        <taxon>Niastella</taxon>
    </lineage>
</organism>
<sequence length="63" mass="7144">MTRCTNVFAHFEVASLFIQRVKHSTSKGLQNVSDNFNPRVKPLLNWKSGSCFRMNCIPNAGMN</sequence>
<comment type="caution">
    <text evidence="1">The sequence shown here is derived from an EMBL/GenBank/DDBJ whole genome shotgun (WGS) entry which is preliminary data.</text>
</comment>
<keyword evidence="2" id="KW-1185">Reference proteome</keyword>
<proteinExistence type="predicted"/>
<dbReference type="AlphaFoldDB" id="A0A1V9GC27"/>
<gene>
    <name evidence="1" type="ORF">A4R26_10905</name>
</gene>
<evidence type="ECO:0000313" key="1">
    <source>
        <dbReference type="EMBL" id="OQP67996.1"/>
    </source>
</evidence>
<evidence type="ECO:0000313" key="2">
    <source>
        <dbReference type="Proteomes" id="UP000192276"/>
    </source>
</evidence>
<name>A0A1V9GC27_9BACT</name>
<protein>
    <submittedName>
        <fullName evidence="1">Uncharacterized protein</fullName>
    </submittedName>
</protein>
<dbReference type="EMBL" id="LWBP01000002">
    <property type="protein sequence ID" value="OQP67996.1"/>
    <property type="molecule type" value="Genomic_DNA"/>
</dbReference>
<dbReference type="STRING" id="550983.A4R26_10905"/>